<name>H6Q6C4_PYROT</name>
<evidence type="ECO:0000313" key="1">
    <source>
        <dbReference type="EMBL" id="AFA38227.1"/>
    </source>
</evidence>
<sequence>MSARLRYISTFTVRLGTAPVVASWKEQGYDVFSTGGLERVTKRYTAEPGLSRVYLVQN</sequence>
<protein>
    <submittedName>
        <fullName evidence="1">Uncharacterized protein</fullName>
    </submittedName>
</protein>
<dbReference type="EMBL" id="CP003316">
    <property type="protein sequence ID" value="AFA38227.1"/>
    <property type="molecule type" value="Genomic_DNA"/>
</dbReference>
<organism evidence="1 2">
    <name type="scientific">Pyrobaculum oguniense (strain DSM 13380 / JCM 10595 / TE7)</name>
    <dbReference type="NCBI Taxonomy" id="698757"/>
    <lineage>
        <taxon>Archaea</taxon>
        <taxon>Thermoproteota</taxon>
        <taxon>Thermoprotei</taxon>
        <taxon>Thermoproteales</taxon>
        <taxon>Thermoproteaceae</taxon>
        <taxon>Pyrobaculum</taxon>
    </lineage>
</organism>
<proteinExistence type="predicted"/>
<dbReference type="AlphaFoldDB" id="H6Q6C4"/>
<evidence type="ECO:0000313" key="2">
    <source>
        <dbReference type="Proteomes" id="UP000009062"/>
    </source>
</evidence>
<dbReference type="Proteomes" id="UP000009062">
    <property type="component" value="Chromosome"/>
</dbReference>
<gene>
    <name evidence="1" type="ordered locus">Pogu_0200</name>
</gene>
<keyword evidence="2" id="KW-1185">Reference proteome</keyword>
<dbReference type="STRING" id="698757.Pogu_0200"/>
<dbReference type="HOGENOM" id="CLU_2968600_0_0_2"/>
<accession>H6Q6C4</accession>
<reference evidence="1 2" key="1">
    <citation type="journal article" date="2012" name="Stand. Genomic Sci.">
        <title>Complete genome sequence of Pyrobaculum oguniense.</title>
        <authorList>
            <person name="Bernick D.L."/>
            <person name="Karplus K."/>
            <person name="Lui L.M."/>
            <person name="Coker J.K."/>
            <person name="Murphy J.N."/>
            <person name="Chan P.P."/>
            <person name="Cozen A.E."/>
            <person name="Lowe T.M."/>
        </authorList>
    </citation>
    <scope>NUCLEOTIDE SEQUENCE [LARGE SCALE GENOMIC DNA]</scope>
    <source>
        <strain evidence="1 2">TE7</strain>
    </source>
</reference>
<dbReference type="eggNOG" id="arCOG03671">
    <property type="taxonomic scope" value="Archaea"/>
</dbReference>
<dbReference type="KEGG" id="pog:Pogu_0200"/>